<evidence type="ECO:0000313" key="8">
    <source>
        <dbReference type="Proteomes" id="UP000258309"/>
    </source>
</evidence>
<evidence type="ECO:0000256" key="3">
    <source>
        <dbReference type="ARBA" id="ARBA00023004"/>
    </source>
</evidence>
<dbReference type="Gene3D" id="1.10.630.10">
    <property type="entry name" value="Cytochrome P450"/>
    <property type="match status" value="1"/>
</dbReference>
<comment type="caution">
    <text evidence="7">The sequence shown here is derived from an EMBL/GenBank/DDBJ whole genome shotgun (WGS) entry which is preliminary data.</text>
</comment>
<dbReference type="OMA" id="THPVIRI"/>
<dbReference type="InterPro" id="IPR036396">
    <property type="entry name" value="Cyt_P450_sf"/>
</dbReference>
<dbReference type="EMBL" id="NCSJ02000104">
    <property type="protein sequence ID" value="RFU30266.1"/>
    <property type="molecule type" value="Genomic_DNA"/>
</dbReference>
<dbReference type="CDD" id="cd11061">
    <property type="entry name" value="CYP67-like"/>
    <property type="match status" value="1"/>
</dbReference>
<evidence type="ECO:0000256" key="4">
    <source>
        <dbReference type="PIRSR" id="PIRSR602401-1"/>
    </source>
</evidence>
<comment type="similarity">
    <text evidence="5">Belongs to the cytochrome P450 family.</text>
</comment>
<evidence type="ECO:0000256" key="5">
    <source>
        <dbReference type="RuleBase" id="RU000461"/>
    </source>
</evidence>
<dbReference type="InterPro" id="IPR001128">
    <property type="entry name" value="Cyt_P450"/>
</dbReference>
<protein>
    <recommendedName>
        <fullName evidence="9">Cytochrome P450 monooxygenase</fullName>
    </recommendedName>
</protein>
<dbReference type="Pfam" id="PF00067">
    <property type="entry name" value="p450"/>
    <property type="match status" value="1"/>
</dbReference>
<organism evidence="7 8">
    <name type="scientific">Scytalidium lignicola</name>
    <name type="common">Hyphomycete</name>
    <dbReference type="NCBI Taxonomy" id="5539"/>
    <lineage>
        <taxon>Eukaryota</taxon>
        <taxon>Fungi</taxon>
        <taxon>Dikarya</taxon>
        <taxon>Ascomycota</taxon>
        <taxon>Pezizomycotina</taxon>
        <taxon>Leotiomycetes</taxon>
        <taxon>Leotiomycetes incertae sedis</taxon>
        <taxon>Scytalidium</taxon>
    </lineage>
</organism>
<keyword evidence="6" id="KW-0472">Membrane</keyword>
<dbReference type="PANTHER" id="PTHR24305:SF172">
    <property type="entry name" value="P450, PUTATIVE (EUROFUNG)-RELATED"/>
    <property type="match status" value="1"/>
</dbReference>
<evidence type="ECO:0000313" key="7">
    <source>
        <dbReference type="EMBL" id="RFU30266.1"/>
    </source>
</evidence>
<evidence type="ECO:0008006" key="9">
    <source>
        <dbReference type="Google" id="ProtNLM"/>
    </source>
</evidence>
<dbReference type="PRINTS" id="PR00385">
    <property type="entry name" value="P450"/>
</dbReference>
<feature type="binding site" description="axial binding residue" evidence="4">
    <location>
        <position position="465"/>
    </location>
    <ligand>
        <name>heme</name>
        <dbReference type="ChEBI" id="CHEBI:30413"/>
    </ligand>
    <ligandPart>
        <name>Fe</name>
        <dbReference type="ChEBI" id="CHEBI:18248"/>
    </ligandPart>
</feature>
<dbReference type="OrthoDB" id="2789670at2759"/>
<evidence type="ECO:0000256" key="1">
    <source>
        <dbReference type="ARBA" id="ARBA00001971"/>
    </source>
</evidence>
<dbReference type="PRINTS" id="PR00463">
    <property type="entry name" value="EP450I"/>
</dbReference>
<dbReference type="GO" id="GO:0016705">
    <property type="term" value="F:oxidoreductase activity, acting on paired donors, with incorporation or reduction of molecular oxygen"/>
    <property type="evidence" value="ECO:0007669"/>
    <property type="project" value="InterPro"/>
</dbReference>
<gene>
    <name evidence="7" type="ORF">B7463_g6060</name>
</gene>
<dbReference type="InterPro" id="IPR050121">
    <property type="entry name" value="Cytochrome_P450_monoxygenase"/>
</dbReference>
<name>A0A3E2H9Z1_SCYLI</name>
<dbReference type="InterPro" id="IPR017972">
    <property type="entry name" value="Cyt_P450_CS"/>
</dbReference>
<dbReference type="PANTHER" id="PTHR24305">
    <property type="entry name" value="CYTOCHROME P450"/>
    <property type="match status" value="1"/>
</dbReference>
<comment type="cofactor">
    <cofactor evidence="1 4">
        <name>heme</name>
        <dbReference type="ChEBI" id="CHEBI:30413"/>
    </cofactor>
</comment>
<keyword evidence="5" id="KW-0503">Monooxygenase</keyword>
<dbReference type="STRING" id="5539.A0A3E2H9Z1"/>
<feature type="non-terminal residue" evidence="7">
    <location>
        <position position="524"/>
    </location>
</feature>
<reference evidence="7 8" key="1">
    <citation type="submission" date="2018-05" db="EMBL/GenBank/DDBJ databases">
        <title>Draft genome sequence of Scytalidium lignicola DSM 105466, a ubiquitous saprotrophic fungus.</title>
        <authorList>
            <person name="Buettner E."/>
            <person name="Gebauer A.M."/>
            <person name="Hofrichter M."/>
            <person name="Liers C."/>
            <person name="Kellner H."/>
        </authorList>
    </citation>
    <scope>NUCLEOTIDE SEQUENCE [LARGE SCALE GENOMIC DNA]</scope>
    <source>
        <strain evidence="7 8">DSM 105466</strain>
    </source>
</reference>
<dbReference type="Proteomes" id="UP000258309">
    <property type="component" value="Unassembled WGS sequence"/>
</dbReference>
<feature type="transmembrane region" description="Helical" evidence="6">
    <location>
        <begin position="6"/>
        <end position="27"/>
    </location>
</feature>
<proteinExistence type="inferred from homology"/>
<dbReference type="GO" id="GO:0020037">
    <property type="term" value="F:heme binding"/>
    <property type="evidence" value="ECO:0007669"/>
    <property type="project" value="InterPro"/>
</dbReference>
<evidence type="ECO:0000256" key="6">
    <source>
        <dbReference type="SAM" id="Phobius"/>
    </source>
</evidence>
<keyword evidence="8" id="KW-1185">Reference proteome</keyword>
<keyword evidence="2 4" id="KW-0479">Metal-binding</keyword>
<dbReference type="GO" id="GO:0004497">
    <property type="term" value="F:monooxygenase activity"/>
    <property type="evidence" value="ECO:0007669"/>
    <property type="project" value="UniProtKB-KW"/>
</dbReference>
<dbReference type="AlphaFoldDB" id="A0A3E2H9Z1"/>
<keyword evidence="6" id="KW-1133">Transmembrane helix</keyword>
<feature type="non-terminal residue" evidence="7">
    <location>
        <position position="1"/>
    </location>
</feature>
<dbReference type="InterPro" id="IPR002401">
    <property type="entry name" value="Cyt_P450_E_grp-I"/>
</dbReference>
<accession>A0A3E2H9Z1</accession>
<sequence>MLGPVCAVASAASLLVYFILWPLFNYLRDQKGLRRYPNLSAFAGITDLCFMWEAGKGFRSKRLAELHKTHPVIRIGPNSLSFGEARVYKDIYGHSTRCTKDHFYSTLAGTHYHLADVVDRAEHARKRKVLSSAYAIKNLENWEFKVADKVDRLIKQFDKLCTAPLSSRDRIPIAEEDLTVDYRAWTNFFTMDAIADIGLSEQLGFLDAGNDDVTGERLDGTLFKANYRGSLHATLYAQSHTVWAYPWYETIRKLTMVASRKYRKMWEVADGWNGIVYHRATQRLERYRKGERLDDFFQVLMEDKKGKLNNLEWGEIVAEISIMLNAGSASTAIAINNTMYLLLKNPASLKKLQVEVDNALDEDDVVAPYDKVRHLPYLRACIDESMRILPPTSFGLPRRTPEEGALIGDDFIAGDTSVSMSSYVVHRDEKVFPEPEKYRPERWLEEGGKDLQISFVAFSAGARGCIGRNISYLEQTVLLASLLHRYEFVLPYPDWELQLQEHFNLVPGSLPVKLWRRKVVEEGH</sequence>
<evidence type="ECO:0000256" key="2">
    <source>
        <dbReference type="ARBA" id="ARBA00022723"/>
    </source>
</evidence>
<dbReference type="PROSITE" id="PS00086">
    <property type="entry name" value="CYTOCHROME_P450"/>
    <property type="match status" value="1"/>
</dbReference>
<keyword evidence="5" id="KW-0560">Oxidoreductase</keyword>
<keyword evidence="3 4" id="KW-0408">Iron</keyword>
<dbReference type="SUPFAM" id="SSF48264">
    <property type="entry name" value="Cytochrome P450"/>
    <property type="match status" value="1"/>
</dbReference>
<keyword evidence="4 5" id="KW-0349">Heme</keyword>
<keyword evidence="6" id="KW-0812">Transmembrane</keyword>
<dbReference type="GO" id="GO:0005506">
    <property type="term" value="F:iron ion binding"/>
    <property type="evidence" value="ECO:0007669"/>
    <property type="project" value="InterPro"/>
</dbReference>